<reference evidence="1 2" key="1">
    <citation type="submission" date="2018-03" db="EMBL/GenBank/DDBJ databases">
        <title>Genomic Encyclopedia of Type Strains, Phase III (KMG-III): the genomes of soil and plant-associated and newly described type strains.</title>
        <authorList>
            <person name="Whitman W."/>
        </authorList>
    </citation>
    <scope>NUCLEOTIDE SEQUENCE [LARGE SCALE GENOMIC DNA]</scope>
    <source>
        <strain evidence="1 2">CGMCC 1.12152</strain>
    </source>
</reference>
<dbReference type="InterPro" id="IPR005883">
    <property type="entry name" value="PilM"/>
</dbReference>
<dbReference type="CDD" id="cd24049">
    <property type="entry name" value="ASKHA_NBD_PilM"/>
    <property type="match status" value="1"/>
</dbReference>
<dbReference type="InterPro" id="IPR050696">
    <property type="entry name" value="FtsA/MreB"/>
</dbReference>
<organism evidence="1 2">
    <name type="scientific">Vreelandella songnenensis</name>
    <dbReference type="NCBI Taxonomy" id="1176243"/>
    <lineage>
        <taxon>Bacteria</taxon>
        <taxon>Pseudomonadati</taxon>
        <taxon>Pseudomonadota</taxon>
        <taxon>Gammaproteobacteria</taxon>
        <taxon>Oceanospirillales</taxon>
        <taxon>Halomonadaceae</taxon>
        <taxon>Vreelandella</taxon>
    </lineage>
</organism>
<dbReference type="Pfam" id="PF11104">
    <property type="entry name" value="PilM_2"/>
    <property type="match status" value="2"/>
</dbReference>
<dbReference type="SUPFAM" id="SSF53067">
    <property type="entry name" value="Actin-like ATPase domain"/>
    <property type="match status" value="1"/>
</dbReference>
<dbReference type="PANTHER" id="PTHR32432:SF3">
    <property type="entry name" value="ETHANOLAMINE UTILIZATION PROTEIN EUTJ"/>
    <property type="match status" value="1"/>
</dbReference>
<evidence type="ECO:0000313" key="2">
    <source>
        <dbReference type="Proteomes" id="UP000237647"/>
    </source>
</evidence>
<accession>A0A2T0V4Y5</accession>
<protein>
    <submittedName>
        <fullName evidence="1">Type IV pilus assembly protein PilM</fullName>
    </submittedName>
</protein>
<sequence length="335" mass="35695">MKPSMRLFKASKSLIGIDITSSAVKLLESRKRRDTCQIESYAIRPLSKGAVVDGRVQSADDVTHALVQALDDARPATRNAAIALPARMAITKTLTFPLELNEQEIEERLLVESDRLLPFPFTDVAFDFVSLGAMPDAPHLQQVMLVAARHQDLWSWTDVVVRAGLEPVAVDVKTLALARAFSALKLALPSNAGPACAGLVEITLGEEGKAAITLYVLHDGQVIYTQEGGSKRIKATVSACCFTSLAQQINRALRLYYATGKVPEIAYLVLVGDEASAPGLAAHLARACGVDVAPGDPLGAMGLSSRLAKRLAPEALADDSTRLMAACGLAMRVAP</sequence>
<dbReference type="PIRSF" id="PIRSF019169">
    <property type="entry name" value="PilM"/>
    <property type="match status" value="1"/>
</dbReference>
<gene>
    <name evidence="1" type="ORF">B0H98_10368</name>
</gene>
<dbReference type="Proteomes" id="UP000237647">
    <property type="component" value="Unassembled WGS sequence"/>
</dbReference>
<dbReference type="Gene3D" id="3.30.420.40">
    <property type="match status" value="1"/>
</dbReference>
<dbReference type="AlphaFoldDB" id="A0A2T0V4Y5"/>
<dbReference type="PANTHER" id="PTHR32432">
    <property type="entry name" value="CELL DIVISION PROTEIN FTSA-RELATED"/>
    <property type="match status" value="1"/>
</dbReference>
<dbReference type="EMBL" id="PVTK01000003">
    <property type="protein sequence ID" value="PRY65128.1"/>
    <property type="molecule type" value="Genomic_DNA"/>
</dbReference>
<dbReference type="NCBIfam" id="TIGR01175">
    <property type="entry name" value="pilM"/>
    <property type="match status" value="1"/>
</dbReference>
<keyword evidence="2" id="KW-1185">Reference proteome</keyword>
<evidence type="ECO:0000313" key="1">
    <source>
        <dbReference type="EMBL" id="PRY65128.1"/>
    </source>
</evidence>
<name>A0A2T0V4Y5_9GAMM</name>
<proteinExistence type="predicted"/>
<dbReference type="InterPro" id="IPR043129">
    <property type="entry name" value="ATPase_NBD"/>
</dbReference>
<comment type="caution">
    <text evidence="1">The sequence shown here is derived from an EMBL/GenBank/DDBJ whole genome shotgun (WGS) entry which is preliminary data.</text>
</comment>